<dbReference type="Gene3D" id="3.20.20.100">
    <property type="entry name" value="NADP-dependent oxidoreductase domain"/>
    <property type="match status" value="1"/>
</dbReference>
<dbReference type="Pfam" id="PF00248">
    <property type="entry name" value="Aldo_ket_red"/>
    <property type="match status" value="1"/>
</dbReference>
<evidence type="ECO:0000313" key="4">
    <source>
        <dbReference type="Proteomes" id="UP001054857"/>
    </source>
</evidence>
<feature type="compositionally biased region" description="Low complexity" evidence="1">
    <location>
        <begin position="227"/>
        <end position="240"/>
    </location>
</feature>
<feature type="region of interest" description="Disordered" evidence="1">
    <location>
        <begin position="158"/>
        <end position="243"/>
    </location>
</feature>
<dbReference type="AlphaFoldDB" id="A0AAD3HQ45"/>
<name>A0AAD3HQ45_9CHLO</name>
<reference evidence="3 4" key="1">
    <citation type="journal article" date="2021" name="Sci. Rep.">
        <title>Genome sequencing of the multicellular alga Astrephomene provides insights into convergent evolution of germ-soma differentiation.</title>
        <authorList>
            <person name="Yamashita S."/>
            <person name="Yamamoto K."/>
            <person name="Matsuzaki R."/>
            <person name="Suzuki S."/>
            <person name="Yamaguchi H."/>
            <person name="Hirooka S."/>
            <person name="Minakuchi Y."/>
            <person name="Miyagishima S."/>
            <person name="Kawachi M."/>
            <person name="Toyoda A."/>
            <person name="Nozaki H."/>
        </authorList>
    </citation>
    <scope>NUCLEOTIDE SEQUENCE [LARGE SCALE GENOMIC DNA]</scope>
    <source>
        <strain evidence="3 4">NIES-4017</strain>
    </source>
</reference>
<dbReference type="PANTHER" id="PTHR43147">
    <property type="entry name" value="PROTEIN TAS"/>
    <property type="match status" value="1"/>
</dbReference>
<dbReference type="EMBL" id="BMAR01000025">
    <property type="protein sequence ID" value="GFR48697.1"/>
    <property type="molecule type" value="Genomic_DNA"/>
</dbReference>
<keyword evidence="4" id="KW-1185">Reference proteome</keyword>
<sequence>MLPSTFLASSVQSMERVPNMQFGGRANLGAAATSCRHAPCSSSRWPTSRRLHTTLAPLKEVVNHPRSRLASASSEDGANIAATMGQQHPSCQASVSKALDISAAPASGNTSSDNGSSTEGNPDNASHNYSRRAVTLSFTSALAAPPFLLLQSSSSTALAAEPNSDPQPFNTITASSSGNNNSNNSAGSGSRFKAKSTSPAGQERLLNNHHKGGSLSPASGDLPPPSSSTSSSKSNNSSSSRRVIWPPVPQVQLAPGLRVSKVVRGCWQLSGRHHGDAATDRTSGSDVSADLAAFHRAGVTTLDTADSYGPSETLIGQYLRLNPAHAPPQAVLATKLSYVGAEEMAGVNRTLVEYAVRGSLARLGVRQLDLVQLQWADPRVHRRWRDVLGWLADLREAGLIRHIGLSNFNVPDMTWAAESGVGVVSNQVQLSLIDRRPQLYMQQAAASYGIKLLAYGTLAGGLLADKYYNVPANRVRLDTASKQKYGLVLREAAGGGRGGGGGGGSSSGWSWFQEVLEACRQVAGRHPGTSASSVAIAWVLHQPQVSAAIVGARNARHIRDLQAACALKLDDTDLLDLDAVWEGVPNPPTSDVYAWERGGMW</sequence>
<dbReference type="Proteomes" id="UP001054857">
    <property type="component" value="Unassembled WGS sequence"/>
</dbReference>
<feature type="compositionally biased region" description="Low complexity" evidence="1">
    <location>
        <begin position="107"/>
        <end position="121"/>
    </location>
</feature>
<evidence type="ECO:0000259" key="2">
    <source>
        <dbReference type="Pfam" id="PF00248"/>
    </source>
</evidence>
<comment type="caution">
    <text evidence="3">The sequence shown here is derived from an EMBL/GenBank/DDBJ whole genome shotgun (WGS) entry which is preliminary data.</text>
</comment>
<proteinExistence type="predicted"/>
<evidence type="ECO:0000313" key="3">
    <source>
        <dbReference type="EMBL" id="GFR48697.1"/>
    </source>
</evidence>
<feature type="domain" description="NADP-dependent oxidoreductase" evidence="2">
    <location>
        <begin position="262"/>
        <end position="582"/>
    </location>
</feature>
<gene>
    <name evidence="3" type="ORF">Agub_g10653</name>
</gene>
<dbReference type="InterPro" id="IPR023210">
    <property type="entry name" value="NADP_OxRdtase_dom"/>
</dbReference>
<organism evidence="3 4">
    <name type="scientific">Astrephomene gubernaculifera</name>
    <dbReference type="NCBI Taxonomy" id="47775"/>
    <lineage>
        <taxon>Eukaryota</taxon>
        <taxon>Viridiplantae</taxon>
        <taxon>Chlorophyta</taxon>
        <taxon>core chlorophytes</taxon>
        <taxon>Chlorophyceae</taxon>
        <taxon>CS clade</taxon>
        <taxon>Chlamydomonadales</taxon>
        <taxon>Astrephomenaceae</taxon>
        <taxon>Astrephomene</taxon>
    </lineage>
</organism>
<dbReference type="PANTHER" id="PTHR43147:SF5">
    <property type="entry name" value="OXIDOREDUCTASE"/>
    <property type="match status" value="1"/>
</dbReference>
<protein>
    <recommendedName>
        <fullName evidence="2">NADP-dependent oxidoreductase domain-containing protein</fullName>
    </recommendedName>
</protein>
<feature type="compositionally biased region" description="Polar residues" evidence="1">
    <location>
        <begin position="164"/>
        <end position="173"/>
    </location>
</feature>
<dbReference type="GO" id="GO:0016491">
    <property type="term" value="F:oxidoreductase activity"/>
    <property type="evidence" value="ECO:0007669"/>
    <property type="project" value="InterPro"/>
</dbReference>
<dbReference type="InterPro" id="IPR036812">
    <property type="entry name" value="NAD(P)_OxRdtase_dom_sf"/>
</dbReference>
<feature type="region of interest" description="Disordered" evidence="1">
    <location>
        <begin position="104"/>
        <end position="128"/>
    </location>
</feature>
<accession>A0AAD3HQ45</accession>
<dbReference type="SUPFAM" id="SSF51430">
    <property type="entry name" value="NAD(P)-linked oxidoreductase"/>
    <property type="match status" value="1"/>
</dbReference>
<dbReference type="InterPro" id="IPR018170">
    <property type="entry name" value="Aldo/ket_reductase_CS"/>
</dbReference>
<evidence type="ECO:0000256" key="1">
    <source>
        <dbReference type="SAM" id="MobiDB-lite"/>
    </source>
</evidence>
<feature type="compositionally biased region" description="Low complexity" evidence="1">
    <location>
        <begin position="174"/>
        <end position="190"/>
    </location>
</feature>
<dbReference type="PROSITE" id="PS00062">
    <property type="entry name" value="ALDOKETO_REDUCTASE_2"/>
    <property type="match status" value="1"/>
</dbReference>